<keyword evidence="3" id="KW-0809">Transit peptide</keyword>
<dbReference type="Pfam" id="PF11788">
    <property type="entry name" value="MRP-L46"/>
    <property type="match status" value="1"/>
</dbReference>
<evidence type="ECO:0000259" key="8">
    <source>
        <dbReference type="Pfam" id="PF11788"/>
    </source>
</evidence>
<comment type="subcellular location">
    <subcellularLocation>
        <location evidence="1">Mitochondrion</location>
    </subcellularLocation>
</comment>
<evidence type="ECO:0000256" key="6">
    <source>
        <dbReference type="ARBA" id="ARBA00023274"/>
    </source>
</evidence>
<accession>A0A9W7XLG7</accession>
<keyword evidence="5" id="KW-0496">Mitochondrion</keyword>
<dbReference type="EMBL" id="JANBOH010000119">
    <property type="protein sequence ID" value="KAJ1645185.1"/>
    <property type="molecule type" value="Genomic_DNA"/>
</dbReference>
<dbReference type="PANTHER" id="PTHR13124:SF12">
    <property type="entry name" value="LARGE RIBOSOMAL SUBUNIT PROTEIN ML46"/>
    <property type="match status" value="1"/>
</dbReference>
<protein>
    <recommendedName>
        <fullName evidence="7">Large ribosomal subunit protein mL46</fullName>
    </recommendedName>
</protein>
<dbReference type="Proteomes" id="UP001145021">
    <property type="component" value="Unassembled WGS sequence"/>
</dbReference>
<dbReference type="CDD" id="cd04661">
    <property type="entry name" value="NUDIX_MRP_L46"/>
    <property type="match status" value="1"/>
</dbReference>
<organism evidence="9 10">
    <name type="scientific">Coemansia asiatica</name>
    <dbReference type="NCBI Taxonomy" id="1052880"/>
    <lineage>
        <taxon>Eukaryota</taxon>
        <taxon>Fungi</taxon>
        <taxon>Fungi incertae sedis</taxon>
        <taxon>Zoopagomycota</taxon>
        <taxon>Kickxellomycotina</taxon>
        <taxon>Kickxellomycetes</taxon>
        <taxon>Kickxellales</taxon>
        <taxon>Kickxellaceae</taxon>
        <taxon>Coemansia</taxon>
    </lineage>
</organism>
<dbReference type="InterPro" id="IPR040008">
    <property type="entry name" value="Ribosomal_mL46"/>
</dbReference>
<dbReference type="InterPro" id="IPR015797">
    <property type="entry name" value="NUDIX_hydrolase-like_dom_sf"/>
</dbReference>
<sequence length="265" mass="29727">MFRRSLAKGLGRSTRAFSTATTSLVSSKVRAGVLLQRDPIVLQQADGFEATCDKYFEWLEYISAEKFPRDFFFKKGSSAEAKWMELENERASQWYFDPVNKPAFKPLKKVVFGEDTAADEESAVDISRSIELQPRETEADRSGDVKSLERKLDRTLYLLVKSSKGEWELPTGDVAGEEVLLEAARRNLKEICGGKISVWLVGNGPVGHRKAADHTAFYIKGHILAGQAKTDAKLAADFKWATREEMEATVSAEYWQSVKDMLSTV</sequence>
<keyword evidence="4" id="KW-0689">Ribosomal protein</keyword>
<keyword evidence="10" id="KW-1185">Reference proteome</keyword>
<comment type="similarity">
    <text evidence="2">Belongs to the mitochondrion-specific ribosomal protein mL46 family.</text>
</comment>
<comment type="caution">
    <text evidence="9">The sequence shown here is derived from an EMBL/GenBank/DDBJ whole genome shotgun (WGS) entry which is preliminary data.</text>
</comment>
<reference evidence="9" key="1">
    <citation type="submission" date="2022-07" db="EMBL/GenBank/DDBJ databases">
        <title>Phylogenomic reconstructions and comparative analyses of Kickxellomycotina fungi.</title>
        <authorList>
            <person name="Reynolds N.K."/>
            <person name="Stajich J.E."/>
            <person name="Barry K."/>
            <person name="Grigoriev I.V."/>
            <person name="Crous P."/>
            <person name="Smith M.E."/>
        </authorList>
    </citation>
    <scope>NUCLEOTIDE SEQUENCE</scope>
    <source>
        <strain evidence="9">NBRC 105413</strain>
    </source>
</reference>
<evidence type="ECO:0000256" key="5">
    <source>
        <dbReference type="ARBA" id="ARBA00023128"/>
    </source>
</evidence>
<dbReference type="InterPro" id="IPR033650">
    <property type="entry name" value="Ribosomal_mL46_NUDIX"/>
</dbReference>
<dbReference type="InterPro" id="IPR021757">
    <property type="entry name" value="Ribosomal_mL46_N"/>
</dbReference>
<dbReference type="SUPFAM" id="SSF55811">
    <property type="entry name" value="Nudix"/>
    <property type="match status" value="1"/>
</dbReference>
<evidence type="ECO:0000256" key="1">
    <source>
        <dbReference type="ARBA" id="ARBA00004173"/>
    </source>
</evidence>
<evidence type="ECO:0000256" key="7">
    <source>
        <dbReference type="ARBA" id="ARBA00035190"/>
    </source>
</evidence>
<evidence type="ECO:0000256" key="3">
    <source>
        <dbReference type="ARBA" id="ARBA00022946"/>
    </source>
</evidence>
<keyword evidence="6" id="KW-0687">Ribonucleoprotein</keyword>
<evidence type="ECO:0000313" key="9">
    <source>
        <dbReference type="EMBL" id="KAJ1645185.1"/>
    </source>
</evidence>
<gene>
    <name evidence="9" type="ORF">LPJ64_003189</name>
</gene>
<proteinExistence type="inferred from homology"/>
<feature type="domain" description="Large ribosomal subunit protein mL46 N-terminal" evidence="8">
    <location>
        <begin position="28"/>
        <end position="140"/>
    </location>
</feature>
<dbReference type="GO" id="GO:0003735">
    <property type="term" value="F:structural constituent of ribosome"/>
    <property type="evidence" value="ECO:0007669"/>
    <property type="project" value="InterPro"/>
</dbReference>
<dbReference type="GO" id="GO:0005762">
    <property type="term" value="C:mitochondrial large ribosomal subunit"/>
    <property type="evidence" value="ECO:0007669"/>
    <property type="project" value="TreeGrafter"/>
</dbReference>
<dbReference type="PANTHER" id="PTHR13124">
    <property type="entry name" value="39S RIBOSOMAL PROTEIN L46, MITOCHONDRIAL PRECURSOR-RELATED"/>
    <property type="match status" value="1"/>
</dbReference>
<evidence type="ECO:0000256" key="4">
    <source>
        <dbReference type="ARBA" id="ARBA00022980"/>
    </source>
</evidence>
<dbReference type="Gene3D" id="3.90.79.10">
    <property type="entry name" value="Nucleoside Triphosphate Pyrophosphohydrolase"/>
    <property type="match status" value="1"/>
</dbReference>
<dbReference type="AlphaFoldDB" id="A0A9W7XLG7"/>
<evidence type="ECO:0000313" key="10">
    <source>
        <dbReference type="Proteomes" id="UP001145021"/>
    </source>
</evidence>
<name>A0A9W7XLG7_9FUNG</name>
<evidence type="ECO:0000256" key="2">
    <source>
        <dbReference type="ARBA" id="ARBA00009070"/>
    </source>
</evidence>